<sequence>MSAGSTDPGARGHRIRLSQAPIIDPPLYGPSLSIHRQIWRPRGPLPLSGSSLIDLLIGADSQGWRRGGGRKGDGEGWGGEERPLGKFLIATMAEKERSGCG</sequence>
<dbReference type="EMBL" id="SPHZ02000010">
    <property type="protein sequence ID" value="KAF0897012.1"/>
    <property type="molecule type" value="Genomic_DNA"/>
</dbReference>
<organism evidence="1 2">
    <name type="scientific">Oryza meyeriana var. granulata</name>
    <dbReference type="NCBI Taxonomy" id="110450"/>
    <lineage>
        <taxon>Eukaryota</taxon>
        <taxon>Viridiplantae</taxon>
        <taxon>Streptophyta</taxon>
        <taxon>Embryophyta</taxon>
        <taxon>Tracheophyta</taxon>
        <taxon>Spermatophyta</taxon>
        <taxon>Magnoliopsida</taxon>
        <taxon>Liliopsida</taxon>
        <taxon>Poales</taxon>
        <taxon>Poaceae</taxon>
        <taxon>BOP clade</taxon>
        <taxon>Oryzoideae</taxon>
        <taxon>Oryzeae</taxon>
        <taxon>Oryzinae</taxon>
        <taxon>Oryza</taxon>
        <taxon>Oryza meyeriana</taxon>
    </lineage>
</organism>
<dbReference type="Proteomes" id="UP000479710">
    <property type="component" value="Unassembled WGS sequence"/>
</dbReference>
<reference evidence="1 2" key="1">
    <citation type="submission" date="2019-11" db="EMBL/GenBank/DDBJ databases">
        <title>Whole genome sequence of Oryza granulata.</title>
        <authorList>
            <person name="Li W."/>
        </authorList>
    </citation>
    <scope>NUCLEOTIDE SEQUENCE [LARGE SCALE GENOMIC DNA]</scope>
    <source>
        <strain evidence="2">cv. Menghai</strain>
        <tissue evidence="1">Leaf</tissue>
    </source>
</reference>
<keyword evidence="2" id="KW-1185">Reference proteome</keyword>
<name>A0A6G1C9Z1_9ORYZ</name>
<evidence type="ECO:0000313" key="1">
    <source>
        <dbReference type="EMBL" id="KAF0897012.1"/>
    </source>
</evidence>
<proteinExistence type="predicted"/>
<evidence type="ECO:0000313" key="2">
    <source>
        <dbReference type="Proteomes" id="UP000479710"/>
    </source>
</evidence>
<accession>A0A6G1C9Z1</accession>
<gene>
    <name evidence="1" type="ORF">E2562_031312</name>
</gene>
<dbReference type="AlphaFoldDB" id="A0A6G1C9Z1"/>
<protein>
    <submittedName>
        <fullName evidence="1">Uncharacterized protein</fullName>
    </submittedName>
</protein>
<comment type="caution">
    <text evidence="1">The sequence shown here is derived from an EMBL/GenBank/DDBJ whole genome shotgun (WGS) entry which is preliminary data.</text>
</comment>